<evidence type="ECO:0000313" key="2">
    <source>
        <dbReference type="Proteomes" id="UP000663281"/>
    </source>
</evidence>
<dbReference type="EMBL" id="CP071504">
    <property type="protein sequence ID" value="QSX31927.1"/>
    <property type="molecule type" value="Genomic_DNA"/>
</dbReference>
<evidence type="ECO:0000313" key="1">
    <source>
        <dbReference type="EMBL" id="QSX31927.1"/>
    </source>
</evidence>
<keyword evidence="2" id="KW-1185">Reference proteome</keyword>
<dbReference type="Proteomes" id="UP000663281">
    <property type="component" value="Chromosome"/>
</dbReference>
<sequence>MKTNLLMVTLIGSLLGGCATVQYQMPPPVESNVTSIKLAHSELLSQTAGTLMHLNDAQDILYQQNFGGGGMTVGLLFGPLGVAANAAAISSATEEDVKLLKGKLDFDPKTLFTQAVQGQGQTLTDTDPQALSLSPYIYVTKTDEEQLLIGTALIVETHPGQKSNWVGKYMYQTGLKMAKADMADGISEAEHASLQQALTQGFDELVQLFLAERQGGIKTEQAITFISDFVSPRFKFEMVGDQLAADADRVNIRTVGAIYSLPKDAVELKAKAEPKKKVDSKKTKA</sequence>
<evidence type="ECO:0008006" key="3">
    <source>
        <dbReference type="Google" id="ProtNLM"/>
    </source>
</evidence>
<name>A0A974XP01_9GAMM</name>
<dbReference type="KEGG" id="scyp:JYB88_14000"/>
<dbReference type="AlphaFoldDB" id="A0A974XP01"/>
<proteinExistence type="predicted"/>
<organism evidence="1 2">
    <name type="scientific">Shewanella cyperi</name>
    <dbReference type="NCBI Taxonomy" id="2814292"/>
    <lineage>
        <taxon>Bacteria</taxon>
        <taxon>Pseudomonadati</taxon>
        <taxon>Pseudomonadota</taxon>
        <taxon>Gammaproteobacteria</taxon>
        <taxon>Alteromonadales</taxon>
        <taxon>Shewanellaceae</taxon>
        <taxon>Shewanella</taxon>
    </lineage>
</organism>
<dbReference type="PROSITE" id="PS51257">
    <property type="entry name" value="PROKAR_LIPOPROTEIN"/>
    <property type="match status" value="1"/>
</dbReference>
<reference evidence="1 2" key="1">
    <citation type="submission" date="2021-03" db="EMBL/GenBank/DDBJ databases">
        <title>Novel species identification of genus Shewanella.</title>
        <authorList>
            <person name="Liu G."/>
            <person name="Zhang Q."/>
        </authorList>
    </citation>
    <scope>NUCLEOTIDE SEQUENCE [LARGE SCALE GENOMIC DNA]</scope>
    <source>
        <strain evidence="1 2">FJAT-53726</strain>
    </source>
</reference>
<gene>
    <name evidence="1" type="ORF">JYB88_14000</name>
</gene>
<accession>A0A974XP01</accession>
<protein>
    <recommendedName>
        <fullName evidence="3">Lipoprotein</fullName>
    </recommendedName>
</protein>